<reference evidence="2 3" key="1">
    <citation type="submission" date="2018-04" db="EMBL/GenBank/DDBJ databases">
        <title>Genomic Encyclopedia of Type Strains, Phase IV (KMG-IV): sequencing the most valuable type-strain genomes for metagenomic binning, comparative biology and taxonomic classification.</title>
        <authorList>
            <person name="Goeker M."/>
        </authorList>
    </citation>
    <scope>NUCLEOTIDE SEQUENCE [LARGE SCALE GENOMIC DNA]</scope>
    <source>
        <strain evidence="2 3">DSM 104150</strain>
    </source>
</reference>
<feature type="compositionally biased region" description="Low complexity" evidence="1">
    <location>
        <begin position="130"/>
        <end position="139"/>
    </location>
</feature>
<evidence type="ECO:0000256" key="1">
    <source>
        <dbReference type="SAM" id="MobiDB-lite"/>
    </source>
</evidence>
<accession>A0A318EC77</accession>
<dbReference type="Proteomes" id="UP000248330">
    <property type="component" value="Unassembled WGS sequence"/>
</dbReference>
<evidence type="ECO:0000313" key="2">
    <source>
        <dbReference type="EMBL" id="PXV70177.1"/>
    </source>
</evidence>
<organism evidence="2 3">
    <name type="scientific">Sinimarinibacterium flocculans</name>
    <dbReference type="NCBI Taxonomy" id="985250"/>
    <lineage>
        <taxon>Bacteria</taxon>
        <taxon>Pseudomonadati</taxon>
        <taxon>Pseudomonadota</taxon>
        <taxon>Gammaproteobacteria</taxon>
        <taxon>Nevskiales</taxon>
        <taxon>Nevskiaceae</taxon>
        <taxon>Sinimarinibacterium</taxon>
    </lineage>
</organism>
<dbReference type="RefSeq" id="WP_110263873.1">
    <property type="nucleotide sequence ID" value="NZ_CAWNXA010000002.1"/>
</dbReference>
<comment type="caution">
    <text evidence="2">The sequence shown here is derived from an EMBL/GenBank/DDBJ whole genome shotgun (WGS) entry which is preliminary data.</text>
</comment>
<feature type="compositionally biased region" description="Basic and acidic residues" evidence="1">
    <location>
        <begin position="140"/>
        <end position="152"/>
    </location>
</feature>
<feature type="region of interest" description="Disordered" evidence="1">
    <location>
        <begin position="117"/>
        <end position="160"/>
    </location>
</feature>
<dbReference type="AlphaFoldDB" id="A0A318EC77"/>
<feature type="compositionally biased region" description="Low complexity" evidence="1">
    <location>
        <begin position="172"/>
        <end position="185"/>
    </location>
</feature>
<proteinExistence type="predicted"/>
<sequence length="312" mass="32654">MTDARTDGPKNDRELEDYLAGRHPVSARYREAARETPPPELDAAVLAAARAGVAAAPKRRARWRVPLAAAATMVLGVSLVSQLRDEAVPVLNEDRATVARKARETAIVESLATTDQAARGMAAEAPPPSVAAQAAQPPAREARKAEEAESAKRAAPPAASVLERQGTVLGEAAAPAASDGQSALAARERPAPVAPAAPEARAFALAPPVPLSDSVPQAVTLERRVGATRELLALLQAQDAERLSRHLDARLPATAAEAAIMHFASAHAARLLDRQDDGWRVGIQDAAGRDLGTIRLRIIPAGWQILALSPAS</sequence>
<gene>
    <name evidence="2" type="ORF">C8D93_10229</name>
</gene>
<feature type="region of interest" description="Disordered" evidence="1">
    <location>
        <begin position="172"/>
        <end position="192"/>
    </location>
</feature>
<dbReference type="EMBL" id="QICN01000002">
    <property type="protein sequence ID" value="PXV70177.1"/>
    <property type="molecule type" value="Genomic_DNA"/>
</dbReference>
<evidence type="ECO:0000313" key="3">
    <source>
        <dbReference type="Proteomes" id="UP000248330"/>
    </source>
</evidence>
<dbReference type="OrthoDB" id="6057666at2"/>
<name>A0A318EC77_9GAMM</name>
<keyword evidence="3" id="KW-1185">Reference proteome</keyword>
<protein>
    <submittedName>
        <fullName evidence="2">Uncharacterized protein</fullName>
    </submittedName>
</protein>